<dbReference type="GO" id="GO:0005737">
    <property type="term" value="C:cytoplasm"/>
    <property type="evidence" value="ECO:0007669"/>
    <property type="project" value="TreeGrafter"/>
</dbReference>
<keyword evidence="4 7" id="KW-0808">Transferase</keyword>
<dbReference type="PROSITE" id="PS51826">
    <property type="entry name" value="PSBD"/>
    <property type="match status" value="1"/>
</dbReference>
<dbReference type="Gene3D" id="2.40.50.100">
    <property type="match status" value="1"/>
</dbReference>
<dbReference type="CDD" id="cd06849">
    <property type="entry name" value="lipoyl_domain"/>
    <property type="match status" value="1"/>
</dbReference>
<dbReference type="PANTHER" id="PTHR43178:SF5">
    <property type="entry name" value="LIPOAMIDE ACYLTRANSFERASE COMPONENT OF BRANCHED-CHAIN ALPHA-KETO ACID DEHYDROGENASE COMPLEX, MITOCHONDRIAL"/>
    <property type="match status" value="1"/>
</dbReference>
<dbReference type="Gene3D" id="3.30.559.10">
    <property type="entry name" value="Chloramphenicol acetyltransferase-like domain"/>
    <property type="match status" value="1"/>
</dbReference>
<evidence type="ECO:0000256" key="4">
    <source>
        <dbReference type="ARBA" id="ARBA00022679"/>
    </source>
</evidence>
<evidence type="ECO:0000313" key="11">
    <source>
        <dbReference type="EMBL" id="MBK1856052.1"/>
    </source>
</evidence>
<dbReference type="GO" id="GO:0016407">
    <property type="term" value="F:acetyltransferase activity"/>
    <property type="evidence" value="ECO:0007669"/>
    <property type="project" value="TreeGrafter"/>
</dbReference>
<comment type="subunit">
    <text evidence="3">Forms a 24-polypeptide structural core with octahedral symmetry.</text>
</comment>
<name>A0AAE2SFJ3_9BACT</name>
<dbReference type="PANTHER" id="PTHR43178">
    <property type="entry name" value="DIHYDROLIPOAMIDE ACETYLTRANSFERASE COMPONENT OF PYRUVATE DEHYDROGENASE COMPLEX"/>
    <property type="match status" value="1"/>
</dbReference>
<dbReference type="Pfam" id="PF00198">
    <property type="entry name" value="2-oxoacid_dh"/>
    <property type="match status" value="1"/>
</dbReference>
<evidence type="ECO:0000259" key="10">
    <source>
        <dbReference type="PROSITE" id="PS51826"/>
    </source>
</evidence>
<dbReference type="AlphaFoldDB" id="A0AAE2SFJ3"/>
<protein>
    <recommendedName>
        <fullName evidence="7">Dihydrolipoamide acetyltransferase component of pyruvate dehydrogenase complex</fullName>
        <ecNumber evidence="7">2.3.1.-</ecNumber>
    </recommendedName>
</protein>
<gene>
    <name evidence="11" type="ORF">JIN83_13850</name>
</gene>
<sequence>MPKVPILMPQLGESIAEATIIRLNIAVGDSVVPDQEVIEVETNKATMGVTALCAGEVVDIVAQEGVSYAVGTVLGVLEVTQEEVDRTGETTLDDIAAAENSNASNAAPANDGGDEEANLHFKTEDGGYHEPKLVEPNVQGLPVPTGKGGAHYISPRMRARMTELGLRAADISAITGSGAGGRVTVEDLEAFLEYIDTWPRTKASPMRLAVADAMRRSWTRPLATVARPLVMDKILNHRRNQNPKPGPALYLLRALAIALAENPTTAGYLIGENVVHPRAFDIGVAVQVDDGVLVPIIRNADTKTLSELVADYDNLVELARARKLPADATQHGIATVTNFGTFGLTWGTPIPLPNETLILGLSAGVKKPVWSDETGTFIPVTEAEIDLTFDHRVVDGGGAGMLLNRISELLQAPEQL</sequence>
<evidence type="ECO:0000256" key="1">
    <source>
        <dbReference type="ARBA" id="ARBA00001938"/>
    </source>
</evidence>
<evidence type="ECO:0000256" key="7">
    <source>
        <dbReference type="RuleBase" id="RU003423"/>
    </source>
</evidence>
<evidence type="ECO:0000256" key="3">
    <source>
        <dbReference type="ARBA" id="ARBA00011484"/>
    </source>
</evidence>
<dbReference type="GO" id="GO:0031405">
    <property type="term" value="F:lipoic acid binding"/>
    <property type="evidence" value="ECO:0007669"/>
    <property type="project" value="TreeGrafter"/>
</dbReference>
<evidence type="ECO:0000256" key="6">
    <source>
        <dbReference type="ARBA" id="ARBA00023315"/>
    </source>
</evidence>
<dbReference type="EMBL" id="JAENIG010000009">
    <property type="protein sequence ID" value="MBK1856052.1"/>
    <property type="molecule type" value="Genomic_DNA"/>
</dbReference>
<feature type="region of interest" description="Disordered" evidence="8">
    <location>
        <begin position="99"/>
        <end position="130"/>
    </location>
</feature>
<proteinExistence type="inferred from homology"/>
<dbReference type="InterPro" id="IPR023213">
    <property type="entry name" value="CAT-like_dom_sf"/>
</dbReference>
<dbReference type="PROSITE" id="PS00189">
    <property type="entry name" value="LIPOYL"/>
    <property type="match status" value="1"/>
</dbReference>
<dbReference type="Pfam" id="PF02817">
    <property type="entry name" value="E3_binding"/>
    <property type="match status" value="1"/>
</dbReference>
<feature type="compositionally biased region" description="Low complexity" evidence="8">
    <location>
        <begin position="99"/>
        <end position="110"/>
    </location>
</feature>
<dbReference type="Pfam" id="PF00364">
    <property type="entry name" value="Biotin_lipoyl"/>
    <property type="match status" value="1"/>
</dbReference>
<dbReference type="InterPro" id="IPR011053">
    <property type="entry name" value="Single_hybrid_motif"/>
</dbReference>
<keyword evidence="5 7" id="KW-0450">Lipoyl</keyword>
<dbReference type="EC" id="2.3.1.-" evidence="7"/>
<dbReference type="Gene3D" id="4.10.320.10">
    <property type="entry name" value="E3-binding domain"/>
    <property type="match status" value="1"/>
</dbReference>
<dbReference type="RefSeq" id="WP_309490666.1">
    <property type="nucleotide sequence ID" value="NZ_JAENIG010000009.1"/>
</dbReference>
<dbReference type="SUPFAM" id="SSF51230">
    <property type="entry name" value="Single hybrid motif"/>
    <property type="match status" value="1"/>
</dbReference>
<dbReference type="InterPro" id="IPR001078">
    <property type="entry name" value="2-oxoacid_DH_actylTfrase"/>
</dbReference>
<evidence type="ECO:0000259" key="9">
    <source>
        <dbReference type="PROSITE" id="PS50968"/>
    </source>
</evidence>
<comment type="similarity">
    <text evidence="2 7">Belongs to the 2-oxoacid dehydrogenase family.</text>
</comment>
<dbReference type="SUPFAM" id="SSF52777">
    <property type="entry name" value="CoA-dependent acyltransferases"/>
    <property type="match status" value="1"/>
</dbReference>
<evidence type="ECO:0000256" key="2">
    <source>
        <dbReference type="ARBA" id="ARBA00007317"/>
    </source>
</evidence>
<dbReference type="Proteomes" id="UP000634206">
    <property type="component" value="Unassembled WGS sequence"/>
</dbReference>
<evidence type="ECO:0000313" key="12">
    <source>
        <dbReference type="Proteomes" id="UP000634206"/>
    </source>
</evidence>
<keyword evidence="12" id="KW-1185">Reference proteome</keyword>
<evidence type="ECO:0000256" key="8">
    <source>
        <dbReference type="SAM" id="MobiDB-lite"/>
    </source>
</evidence>
<dbReference type="InterPro" id="IPR003016">
    <property type="entry name" value="2-oxoA_DH_lipoyl-BS"/>
</dbReference>
<feature type="domain" description="Peripheral subunit-binding (PSBD)" evidence="10">
    <location>
        <begin position="152"/>
        <end position="192"/>
    </location>
</feature>
<dbReference type="InterPro" id="IPR004167">
    <property type="entry name" value="PSBD"/>
</dbReference>
<feature type="domain" description="Lipoyl-binding" evidence="9">
    <location>
        <begin position="3"/>
        <end position="78"/>
    </location>
</feature>
<accession>A0AAE2SFJ3</accession>
<dbReference type="InterPro" id="IPR000089">
    <property type="entry name" value="Biotin_lipoyl"/>
</dbReference>
<dbReference type="InterPro" id="IPR050743">
    <property type="entry name" value="2-oxoacid_DH_E2_comp"/>
</dbReference>
<evidence type="ECO:0000256" key="5">
    <source>
        <dbReference type="ARBA" id="ARBA00022823"/>
    </source>
</evidence>
<comment type="cofactor">
    <cofactor evidence="1 7">
        <name>(R)-lipoate</name>
        <dbReference type="ChEBI" id="CHEBI:83088"/>
    </cofactor>
</comment>
<comment type="caution">
    <text evidence="11">The sequence shown here is derived from an EMBL/GenBank/DDBJ whole genome shotgun (WGS) entry which is preliminary data.</text>
</comment>
<keyword evidence="6 7" id="KW-0012">Acyltransferase</keyword>
<reference evidence="11" key="1">
    <citation type="submission" date="2021-01" db="EMBL/GenBank/DDBJ databases">
        <title>Modified the classification status of verrucomicrobia.</title>
        <authorList>
            <person name="Feng X."/>
        </authorList>
    </citation>
    <scope>NUCLEOTIDE SEQUENCE</scope>
    <source>
        <strain evidence="11">5K15</strain>
    </source>
</reference>
<feature type="compositionally biased region" description="Basic and acidic residues" evidence="8">
    <location>
        <begin position="117"/>
        <end position="130"/>
    </location>
</feature>
<dbReference type="PROSITE" id="PS50968">
    <property type="entry name" value="BIOTINYL_LIPOYL"/>
    <property type="match status" value="1"/>
</dbReference>
<dbReference type="SUPFAM" id="SSF47005">
    <property type="entry name" value="Peripheral subunit-binding domain of 2-oxo acid dehydrogenase complex"/>
    <property type="match status" value="1"/>
</dbReference>
<dbReference type="InterPro" id="IPR036625">
    <property type="entry name" value="E3-bd_dom_sf"/>
</dbReference>
<organism evidence="11 12">
    <name type="scientific">Oceaniferula flava</name>
    <dbReference type="NCBI Taxonomy" id="2800421"/>
    <lineage>
        <taxon>Bacteria</taxon>
        <taxon>Pseudomonadati</taxon>
        <taxon>Verrucomicrobiota</taxon>
        <taxon>Verrucomicrobiia</taxon>
        <taxon>Verrucomicrobiales</taxon>
        <taxon>Verrucomicrobiaceae</taxon>
        <taxon>Oceaniferula</taxon>
    </lineage>
</organism>